<protein>
    <submittedName>
        <fullName evidence="1">Uncharacterized protein</fullName>
    </submittedName>
</protein>
<dbReference type="Proteomes" id="UP000028933">
    <property type="component" value="Chromosome"/>
</dbReference>
<reference evidence="1" key="2">
    <citation type="journal article" date="2015" name="Genome Biol. Evol.">
        <title>Complete Genome Sequence and Transcriptomic Analysis of the Novel Pathogen Elizabethkingia anophelis in Response to Oxidative Stress.</title>
        <authorList>
            <person name="Li Y."/>
            <person name="Liu Y."/>
            <person name="Chew S.C."/>
            <person name="Tay M."/>
            <person name="Salido M.M."/>
            <person name="Teo J."/>
            <person name="Lauro F.M."/>
            <person name="Givskov M."/>
            <person name="Yang L."/>
        </authorList>
    </citation>
    <scope>NUCLEOTIDE SEQUENCE</scope>
    <source>
        <strain evidence="1">NUHP1</strain>
    </source>
</reference>
<dbReference type="AlphaFoldDB" id="A0A077EEX7"/>
<evidence type="ECO:0000313" key="2">
    <source>
        <dbReference type="Proteomes" id="UP000028933"/>
    </source>
</evidence>
<sequence>MFNDIDLILYFNRKRNKSFLGKSRFQKAEKHHPYPFVSFGLL</sequence>
<reference evidence="1" key="1">
    <citation type="journal article" date="2013" name="Lancet">
        <title>First case of E anophelis outbreak in an intensive-care unit.</title>
        <authorList>
            <person name="Teo J."/>
            <person name="Tan S.Y."/>
            <person name="Tay M."/>
            <person name="Ding Y."/>
            <person name="Kjelleberg S."/>
            <person name="Givskov M."/>
            <person name="Lin R.T."/>
            <person name="Yang L."/>
        </authorList>
    </citation>
    <scope>NUCLEOTIDE SEQUENCE [LARGE SCALE GENOMIC DNA]</scope>
    <source>
        <strain evidence="1">NUHP1</strain>
    </source>
</reference>
<proteinExistence type="predicted"/>
<gene>
    <name evidence="1" type="ORF">BD94_1338</name>
</gene>
<evidence type="ECO:0000313" key="1">
    <source>
        <dbReference type="EMBL" id="AIL45113.1"/>
    </source>
</evidence>
<name>A0A077EEX7_9FLAO</name>
<dbReference type="EMBL" id="CP007547">
    <property type="protein sequence ID" value="AIL45113.1"/>
    <property type="molecule type" value="Genomic_DNA"/>
</dbReference>
<dbReference type="KEGG" id="eao:BD94_1338"/>
<accession>A0A077EEX7</accession>
<dbReference type="HOGENOM" id="CLU_3250826_0_0_10"/>
<organism evidence="1 2">
    <name type="scientific">Elizabethkingia anophelis NUHP1</name>
    <dbReference type="NCBI Taxonomy" id="1338011"/>
    <lineage>
        <taxon>Bacteria</taxon>
        <taxon>Pseudomonadati</taxon>
        <taxon>Bacteroidota</taxon>
        <taxon>Flavobacteriia</taxon>
        <taxon>Flavobacteriales</taxon>
        <taxon>Weeksellaceae</taxon>
        <taxon>Elizabethkingia</taxon>
    </lineage>
</organism>